<dbReference type="GO" id="GO:0030170">
    <property type="term" value="F:pyridoxal phosphate binding"/>
    <property type="evidence" value="ECO:0007669"/>
    <property type="project" value="InterPro"/>
</dbReference>
<protein>
    <recommendedName>
        <fullName evidence="10">Pyridoxal-dependent decarboxylase</fullName>
    </recommendedName>
</protein>
<evidence type="ECO:0000256" key="2">
    <source>
        <dbReference type="ARBA" id="ARBA00009533"/>
    </source>
</evidence>
<evidence type="ECO:0000256" key="6">
    <source>
        <dbReference type="PIRSR" id="PIRSR602129-50"/>
    </source>
</evidence>
<keyword evidence="3" id="KW-0210">Decarboxylase</keyword>
<dbReference type="SUPFAM" id="SSF53383">
    <property type="entry name" value="PLP-dependent transferases"/>
    <property type="match status" value="1"/>
</dbReference>
<comment type="cofactor">
    <cofactor evidence="1 6 7">
        <name>pyridoxal 5'-phosphate</name>
        <dbReference type="ChEBI" id="CHEBI:597326"/>
    </cofactor>
</comment>
<dbReference type="Gene3D" id="3.90.1150.10">
    <property type="entry name" value="Aspartate Aminotransferase, domain 1"/>
    <property type="match status" value="1"/>
</dbReference>
<name>G6EH51_9SPHN</name>
<dbReference type="Gene3D" id="3.40.640.10">
    <property type="entry name" value="Type I PLP-dependent aspartate aminotransferase-like (Major domain)"/>
    <property type="match status" value="1"/>
</dbReference>
<evidence type="ECO:0000313" key="9">
    <source>
        <dbReference type="Proteomes" id="UP000004030"/>
    </source>
</evidence>
<dbReference type="PANTHER" id="PTHR45677:SF8">
    <property type="entry name" value="CYSTEINE SULFINIC ACID DECARBOXYLASE"/>
    <property type="match status" value="1"/>
</dbReference>
<comment type="similarity">
    <text evidence="2 7">Belongs to the group II decarboxylase family.</text>
</comment>
<dbReference type="eggNOG" id="COG0076">
    <property type="taxonomic scope" value="Bacteria"/>
</dbReference>
<dbReference type="GO" id="GO:0016831">
    <property type="term" value="F:carboxy-lyase activity"/>
    <property type="evidence" value="ECO:0007669"/>
    <property type="project" value="UniProtKB-KW"/>
</dbReference>
<evidence type="ECO:0000256" key="1">
    <source>
        <dbReference type="ARBA" id="ARBA00001933"/>
    </source>
</evidence>
<keyword evidence="5 7" id="KW-0456">Lyase</keyword>
<dbReference type="AlphaFoldDB" id="G6EH51"/>
<sequence length="486" mass="52164">MDAAAMNAPVQPTSLQDVLSFAAHHATISRSEGAEMHAAAGVKQLRTLFDIPLDTTPRDAVAVLAELVEAAKPGLSATTSPGFLSWVIGGSHPAGVAADWLTSAWGQNAAIYQCAPSAAVAEEVASKWLLELLSLPPECSVGFTTGATMATFTCLSTARLALLDRLGVRIEECGLAGAPPLEVFIGDDAHVTNFAALRYLGFGSDQIRRVACNDGGTFELQALAKAMEDSAAAAKIVIGQAGQMISGAFDDFAALAQLCSEHQAWLHVDGAFGMWVRASERRRFLAKGAELADSWSVDGHKWLQLPYDCGFAITRHAQYHRRAMTMDASYLTRDECDGRHPSDYVPELSRRARGFPAWVMMQVLGRDGIGQMVERHCAAASELAARIDGIEGVELCHAPTINQLALRLTGIDDAQGDALTHAMTERLNATGRHFLKTAQWRDHTIMRVSIMGHETDAQTVAGLARDIEVLCREHTADANAAFACNN</sequence>
<dbReference type="InterPro" id="IPR015422">
    <property type="entry name" value="PyrdxlP-dep_Trfase_small"/>
</dbReference>
<evidence type="ECO:0000256" key="4">
    <source>
        <dbReference type="ARBA" id="ARBA00022898"/>
    </source>
</evidence>
<dbReference type="GO" id="GO:0019752">
    <property type="term" value="P:carboxylic acid metabolic process"/>
    <property type="evidence" value="ECO:0007669"/>
    <property type="project" value="InterPro"/>
</dbReference>
<dbReference type="Proteomes" id="UP000004030">
    <property type="component" value="Unassembled WGS sequence"/>
</dbReference>
<evidence type="ECO:0000313" key="8">
    <source>
        <dbReference type="EMBL" id="EHJ59340.1"/>
    </source>
</evidence>
<keyword evidence="9" id="KW-1185">Reference proteome</keyword>
<dbReference type="Pfam" id="PF00282">
    <property type="entry name" value="Pyridoxal_deC"/>
    <property type="match status" value="1"/>
</dbReference>
<keyword evidence="4 6" id="KW-0663">Pyridoxal phosphate</keyword>
<reference evidence="8 9" key="1">
    <citation type="journal article" date="2012" name="J. Bacteriol.">
        <title>Genome sequence of benzo(a)pyrene-degrading bacterium Novosphingobium pentaromativorans US6-1.</title>
        <authorList>
            <person name="Luo Y.R."/>
            <person name="Kang S.G."/>
            <person name="Kim S.J."/>
            <person name="Kim M.R."/>
            <person name="Li N."/>
            <person name="Lee J.H."/>
            <person name="Kwon K.K."/>
        </authorList>
    </citation>
    <scope>NUCLEOTIDE SEQUENCE [LARGE SCALE GENOMIC DNA]</scope>
    <source>
        <strain evidence="8 9">US6-1</strain>
    </source>
</reference>
<evidence type="ECO:0008006" key="10">
    <source>
        <dbReference type="Google" id="ProtNLM"/>
    </source>
</evidence>
<gene>
    <name evidence="8" type="ORF">NSU_3672</name>
</gene>
<evidence type="ECO:0000256" key="3">
    <source>
        <dbReference type="ARBA" id="ARBA00022793"/>
    </source>
</evidence>
<dbReference type="InterPro" id="IPR015421">
    <property type="entry name" value="PyrdxlP-dep_Trfase_major"/>
</dbReference>
<comment type="caution">
    <text evidence="8">The sequence shown here is derived from an EMBL/GenBank/DDBJ whole genome shotgun (WGS) entry which is preliminary data.</text>
</comment>
<dbReference type="EMBL" id="AGFM01000058">
    <property type="protein sequence ID" value="EHJ59340.1"/>
    <property type="molecule type" value="Genomic_DNA"/>
</dbReference>
<evidence type="ECO:0000256" key="7">
    <source>
        <dbReference type="RuleBase" id="RU000382"/>
    </source>
</evidence>
<accession>G6EH51</accession>
<dbReference type="PATRIC" id="fig|1088721.3.peg.3621"/>
<evidence type="ECO:0000256" key="5">
    <source>
        <dbReference type="ARBA" id="ARBA00023239"/>
    </source>
</evidence>
<organism evidence="8 9">
    <name type="scientific">Novosphingobium pentaromativorans US6-1</name>
    <dbReference type="NCBI Taxonomy" id="1088721"/>
    <lineage>
        <taxon>Bacteria</taxon>
        <taxon>Pseudomonadati</taxon>
        <taxon>Pseudomonadota</taxon>
        <taxon>Alphaproteobacteria</taxon>
        <taxon>Sphingomonadales</taxon>
        <taxon>Sphingomonadaceae</taxon>
        <taxon>Novosphingobium</taxon>
    </lineage>
</organism>
<feature type="modified residue" description="N6-(pyridoxal phosphate)lysine" evidence="6">
    <location>
        <position position="301"/>
    </location>
</feature>
<dbReference type="PANTHER" id="PTHR45677">
    <property type="entry name" value="GLUTAMATE DECARBOXYLASE-RELATED"/>
    <property type="match status" value="1"/>
</dbReference>
<dbReference type="InterPro" id="IPR002129">
    <property type="entry name" value="PyrdxlP-dep_de-COase"/>
</dbReference>
<proteinExistence type="inferred from homology"/>
<dbReference type="InterPro" id="IPR015424">
    <property type="entry name" value="PyrdxlP-dep_Trfase"/>
</dbReference>
<dbReference type="GO" id="GO:0005737">
    <property type="term" value="C:cytoplasm"/>
    <property type="evidence" value="ECO:0007669"/>
    <property type="project" value="TreeGrafter"/>
</dbReference>